<organism evidence="1 2">
    <name type="scientific">Rattus norvegicus</name>
    <name type="common">Rat</name>
    <dbReference type="NCBI Taxonomy" id="10116"/>
    <lineage>
        <taxon>Eukaryota</taxon>
        <taxon>Metazoa</taxon>
        <taxon>Chordata</taxon>
        <taxon>Craniata</taxon>
        <taxon>Vertebrata</taxon>
        <taxon>Euteleostomi</taxon>
        <taxon>Mammalia</taxon>
        <taxon>Eutheria</taxon>
        <taxon>Euarchontoglires</taxon>
        <taxon>Glires</taxon>
        <taxon>Rodentia</taxon>
        <taxon>Myomorpha</taxon>
        <taxon>Muroidea</taxon>
        <taxon>Muridae</taxon>
        <taxon>Murinae</taxon>
        <taxon>Rattus</taxon>
    </lineage>
</organism>
<gene>
    <name evidence="1" type="ORF">rCG_47025</name>
</gene>
<dbReference type="EMBL" id="CH474181">
    <property type="protein sequence ID" value="EDL83211.1"/>
    <property type="molecule type" value="Genomic_DNA"/>
</dbReference>
<feature type="non-terminal residue" evidence="1">
    <location>
        <position position="15"/>
    </location>
</feature>
<protein>
    <submittedName>
        <fullName evidence="1">RCG47025</fullName>
    </submittedName>
</protein>
<proteinExistence type="predicted"/>
<name>A6KUH5_RAT</name>
<accession>A6KUH5</accession>
<evidence type="ECO:0000313" key="1">
    <source>
        <dbReference type="EMBL" id="EDL83211.1"/>
    </source>
</evidence>
<reference evidence="2" key="1">
    <citation type="submission" date="2005-06" db="EMBL/GenBank/DDBJ databases">
        <authorList>
            <person name="Mural R.J."/>
            <person name="Li P.W."/>
            <person name="Adams M.D."/>
            <person name="Amanatides P.G."/>
            <person name="Baden-Tillson H."/>
            <person name="Barnstead M."/>
            <person name="Chin S.H."/>
            <person name="Dew I."/>
            <person name="Evans C.A."/>
            <person name="Ferriera S."/>
            <person name="Flanigan M."/>
            <person name="Fosler C."/>
            <person name="Glodek A."/>
            <person name="Gu Z."/>
            <person name="Holt R.A."/>
            <person name="Jennings D."/>
            <person name="Kraft C.L."/>
            <person name="Lu F."/>
            <person name="Nguyen T."/>
            <person name="Nusskern D.R."/>
            <person name="Pfannkoch C.M."/>
            <person name="Sitter C."/>
            <person name="Sutton G.G."/>
            <person name="Venter J.C."/>
            <person name="Wang Z."/>
            <person name="Woodage T."/>
            <person name="Zheng X.H."/>
            <person name="Zhong F."/>
        </authorList>
    </citation>
    <scope>NUCLEOTIDE SEQUENCE [LARGE SCALE GENOMIC DNA]</scope>
    <source>
        <strain>BN</strain>
        <strain evidence="2">Sprague-Dawley</strain>
    </source>
</reference>
<sequence length="15" mass="1857">MMIWEFITAAKLQKF</sequence>
<evidence type="ECO:0000313" key="2">
    <source>
        <dbReference type="Proteomes" id="UP000234681"/>
    </source>
</evidence>
<dbReference type="Proteomes" id="UP000234681">
    <property type="component" value="Unassembled WGS sequence"/>
</dbReference>